<sequence length="94" mass="10486">MDHDKFLKKLSELVNLGLGKNKRGTIIESGPVVASLKPSPGPCADCGLVTERPPTRVYSYKGRRRTGRCLECRMIQNEPGGAFDAWYVHTRPKE</sequence>
<dbReference type="EMBL" id="LR796331">
    <property type="protein sequence ID" value="CAB4137634.1"/>
    <property type="molecule type" value="Genomic_DNA"/>
</dbReference>
<protein>
    <submittedName>
        <fullName evidence="1">Uncharacterized protein</fullName>
    </submittedName>
</protein>
<name>A0A6J5LSW9_9CAUD</name>
<organism evidence="1">
    <name type="scientific">uncultured Caudovirales phage</name>
    <dbReference type="NCBI Taxonomy" id="2100421"/>
    <lineage>
        <taxon>Viruses</taxon>
        <taxon>Duplodnaviria</taxon>
        <taxon>Heunggongvirae</taxon>
        <taxon>Uroviricota</taxon>
        <taxon>Caudoviricetes</taxon>
        <taxon>Peduoviridae</taxon>
        <taxon>Maltschvirus</taxon>
        <taxon>Maltschvirus maltsch</taxon>
    </lineage>
</organism>
<reference evidence="1" key="1">
    <citation type="submission" date="2020-04" db="EMBL/GenBank/DDBJ databases">
        <authorList>
            <person name="Chiriac C."/>
            <person name="Salcher M."/>
            <person name="Ghai R."/>
            <person name="Kavagutti S V."/>
        </authorList>
    </citation>
    <scope>NUCLEOTIDE SEQUENCE</scope>
</reference>
<gene>
    <name evidence="1" type="ORF">UFOVP327_42</name>
</gene>
<evidence type="ECO:0000313" key="1">
    <source>
        <dbReference type="EMBL" id="CAB4137634.1"/>
    </source>
</evidence>
<proteinExistence type="predicted"/>
<accession>A0A6J5LSW9</accession>